<dbReference type="GO" id="GO:0019843">
    <property type="term" value="F:rRNA binding"/>
    <property type="evidence" value="ECO:0007669"/>
    <property type="project" value="InterPro"/>
</dbReference>
<evidence type="ECO:0000313" key="4">
    <source>
        <dbReference type="Proteomes" id="UP000015453"/>
    </source>
</evidence>
<feature type="region of interest" description="Disordered" evidence="1">
    <location>
        <begin position="59"/>
        <end position="93"/>
    </location>
</feature>
<gene>
    <name evidence="3" type="ORF">M569_06164</name>
</gene>
<reference evidence="3 4" key="1">
    <citation type="journal article" date="2013" name="BMC Genomics">
        <title>The miniature genome of a carnivorous plant Genlisea aurea contains a low number of genes and short non-coding sequences.</title>
        <authorList>
            <person name="Leushkin E.V."/>
            <person name="Sutormin R.A."/>
            <person name="Nabieva E.R."/>
            <person name="Penin A.A."/>
            <person name="Kondrashov A.S."/>
            <person name="Logacheva M.D."/>
        </authorList>
    </citation>
    <scope>NUCLEOTIDE SEQUENCE [LARGE SCALE GENOMIC DNA]</scope>
</reference>
<comment type="caution">
    <text evidence="3">The sequence shown here is derived from an EMBL/GenBank/DDBJ whole genome shotgun (WGS) entry which is preliminary data.</text>
</comment>
<feature type="domain" description="Brix" evidence="2">
    <location>
        <begin position="1"/>
        <end position="57"/>
    </location>
</feature>
<name>S8E836_9LAMI</name>
<accession>S8E836</accession>
<dbReference type="AlphaFoldDB" id="S8E836"/>
<keyword evidence="4" id="KW-1185">Reference proteome</keyword>
<dbReference type="InterPro" id="IPR007109">
    <property type="entry name" value="Brix"/>
</dbReference>
<dbReference type="GO" id="GO:0030687">
    <property type="term" value="C:preribosome, large subunit precursor"/>
    <property type="evidence" value="ECO:0007669"/>
    <property type="project" value="TreeGrafter"/>
</dbReference>
<evidence type="ECO:0000313" key="3">
    <source>
        <dbReference type="EMBL" id="EPS68607.1"/>
    </source>
</evidence>
<evidence type="ECO:0000259" key="2">
    <source>
        <dbReference type="PROSITE" id="PS50833"/>
    </source>
</evidence>
<evidence type="ECO:0000256" key="1">
    <source>
        <dbReference type="SAM" id="MobiDB-lite"/>
    </source>
</evidence>
<dbReference type="PANTHER" id="PTHR12661:SF5">
    <property type="entry name" value="SUPPRESSOR OF SWI4 1 HOMOLOG"/>
    <property type="match status" value="1"/>
</dbReference>
<sequence>RAGYGSESEMDDEAATVDLATDVGRINRASNKSAVKLQEIGPRMTLDLVRIQEGLCSGGIIFGGNNEKPPEETEEDGDEEQQEEEEEDDDDDE</sequence>
<organism evidence="3 4">
    <name type="scientific">Genlisea aurea</name>
    <dbReference type="NCBI Taxonomy" id="192259"/>
    <lineage>
        <taxon>Eukaryota</taxon>
        <taxon>Viridiplantae</taxon>
        <taxon>Streptophyta</taxon>
        <taxon>Embryophyta</taxon>
        <taxon>Tracheophyta</taxon>
        <taxon>Spermatophyta</taxon>
        <taxon>Magnoliopsida</taxon>
        <taxon>eudicotyledons</taxon>
        <taxon>Gunneridae</taxon>
        <taxon>Pentapetalae</taxon>
        <taxon>asterids</taxon>
        <taxon>lamiids</taxon>
        <taxon>Lamiales</taxon>
        <taxon>Lentibulariaceae</taxon>
        <taxon>Genlisea</taxon>
    </lineage>
</organism>
<protein>
    <recommendedName>
        <fullName evidence="2">Brix domain-containing protein</fullName>
    </recommendedName>
</protein>
<dbReference type="OrthoDB" id="10261452at2759"/>
<dbReference type="PROSITE" id="PS50833">
    <property type="entry name" value="BRIX"/>
    <property type="match status" value="1"/>
</dbReference>
<feature type="non-terminal residue" evidence="3">
    <location>
        <position position="1"/>
    </location>
</feature>
<dbReference type="EMBL" id="AUSU01002534">
    <property type="protein sequence ID" value="EPS68607.1"/>
    <property type="molecule type" value="Genomic_DNA"/>
</dbReference>
<dbReference type="InterPro" id="IPR045112">
    <property type="entry name" value="PPAN-like"/>
</dbReference>
<dbReference type="Proteomes" id="UP000015453">
    <property type="component" value="Unassembled WGS sequence"/>
</dbReference>
<dbReference type="GO" id="GO:0006364">
    <property type="term" value="P:rRNA processing"/>
    <property type="evidence" value="ECO:0007669"/>
    <property type="project" value="InterPro"/>
</dbReference>
<feature type="compositionally biased region" description="Acidic residues" evidence="1">
    <location>
        <begin position="72"/>
        <end position="93"/>
    </location>
</feature>
<dbReference type="GO" id="GO:0000027">
    <property type="term" value="P:ribosomal large subunit assembly"/>
    <property type="evidence" value="ECO:0007669"/>
    <property type="project" value="TreeGrafter"/>
</dbReference>
<proteinExistence type="predicted"/>
<dbReference type="PANTHER" id="PTHR12661">
    <property type="entry name" value="PETER PAN-RELATED"/>
    <property type="match status" value="1"/>
</dbReference>